<feature type="compositionally biased region" description="Polar residues" evidence="6">
    <location>
        <begin position="36"/>
        <end position="48"/>
    </location>
</feature>
<protein>
    <recommendedName>
        <fullName evidence="3">RING-type E3 ubiquitin transferase</fullName>
        <ecNumber evidence="3">2.3.2.27</ecNumber>
    </recommendedName>
</protein>
<organism evidence="8 9">
    <name type="scientific">Synchytrium microbalum</name>
    <dbReference type="NCBI Taxonomy" id="1806994"/>
    <lineage>
        <taxon>Eukaryota</taxon>
        <taxon>Fungi</taxon>
        <taxon>Fungi incertae sedis</taxon>
        <taxon>Chytridiomycota</taxon>
        <taxon>Chytridiomycota incertae sedis</taxon>
        <taxon>Chytridiomycetes</taxon>
        <taxon>Synchytriales</taxon>
        <taxon>Synchytriaceae</taxon>
        <taxon>Synchytrium</taxon>
    </lineage>
</organism>
<dbReference type="Gene3D" id="3.30.40.10">
    <property type="entry name" value="Zinc/RING finger domain, C3HC4 (zinc finger)"/>
    <property type="match status" value="1"/>
</dbReference>
<dbReference type="RefSeq" id="XP_031023931.1">
    <property type="nucleotide sequence ID" value="XM_031170087.1"/>
</dbReference>
<dbReference type="PROSITE" id="PS50089">
    <property type="entry name" value="ZF_RING_2"/>
    <property type="match status" value="1"/>
</dbReference>
<feature type="compositionally biased region" description="Low complexity" evidence="6">
    <location>
        <begin position="646"/>
        <end position="655"/>
    </location>
</feature>
<feature type="compositionally biased region" description="Basic and acidic residues" evidence="6">
    <location>
        <begin position="359"/>
        <end position="372"/>
    </location>
</feature>
<dbReference type="Pfam" id="PF23230">
    <property type="entry name" value="zf-C2H2_13"/>
    <property type="match status" value="1"/>
</dbReference>
<feature type="region of interest" description="Disordered" evidence="6">
    <location>
        <begin position="1"/>
        <end position="75"/>
    </location>
</feature>
<dbReference type="EMBL" id="QEAO01000026">
    <property type="protein sequence ID" value="TPX32794.1"/>
    <property type="molecule type" value="Genomic_DNA"/>
</dbReference>
<proteinExistence type="inferred from homology"/>
<evidence type="ECO:0000256" key="1">
    <source>
        <dbReference type="ARBA" id="ARBA00000900"/>
    </source>
</evidence>
<dbReference type="InterPro" id="IPR013083">
    <property type="entry name" value="Znf_RING/FYVE/PHD"/>
</dbReference>
<feature type="compositionally biased region" description="Polar residues" evidence="6">
    <location>
        <begin position="736"/>
        <end position="752"/>
    </location>
</feature>
<comment type="similarity">
    <text evidence="4">Belongs to the ZNF598/HEL2 family.</text>
</comment>
<feature type="compositionally biased region" description="Low complexity" evidence="6">
    <location>
        <begin position="373"/>
        <end position="383"/>
    </location>
</feature>
<keyword evidence="5" id="KW-0863">Zinc-finger</keyword>
<dbReference type="PANTHER" id="PTHR22938">
    <property type="entry name" value="ZINC FINGER PROTEIN 598"/>
    <property type="match status" value="1"/>
</dbReference>
<feature type="region of interest" description="Disordered" evidence="6">
    <location>
        <begin position="682"/>
        <end position="723"/>
    </location>
</feature>
<dbReference type="AlphaFoldDB" id="A0A507C3V2"/>
<comment type="pathway">
    <text evidence="2">Protein modification; protein ubiquitination.</text>
</comment>
<evidence type="ECO:0000259" key="7">
    <source>
        <dbReference type="PROSITE" id="PS50089"/>
    </source>
</evidence>
<keyword evidence="5" id="KW-0862">Zinc</keyword>
<dbReference type="InterPro" id="IPR013087">
    <property type="entry name" value="Znf_C2H2_type"/>
</dbReference>
<evidence type="ECO:0000256" key="4">
    <source>
        <dbReference type="ARBA" id="ARBA00035113"/>
    </source>
</evidence>
<feature type="compositionally biased region" description="Low complexity" evidence="6">
    <location>
        <begin position="429"/>
        <end position="447"/>
    </location>
</feature>
<reference evidence="8 9" key="1">
    <citation type="journal article" date="2019" name="Sci. Rep.">
        <title>Comparative genomics of chytrid fungi reveal insights into the obligate biotrophic and pathogenic lifestyle of Synchytrium endobioticum.</title>
        <authorList>
            <person name="van de Vossenberg B.T.L.H."/>
            <person name="Warris S."/>
            <person name="Nguyen H.D.T."/>
            <person name="van Gent-Pelzer M.P.E."/>
            <person name="Joly D.L."/>
            <person name="van de Geest H.C."/>
            <person name="Bonants P.J.M."/>
            <person name="Smith D.S."/>
            <person name="Levesque C.A."/>
            <person name="van der Lee T.A.J."/>
        </authorList>
    </citation>
    <scope>NUCLEOTIDE SEQUENCE [LARGE SCALE GENOMIC DNA]</scope>
    <source>
        <strain evidence="8 9">JEL517</strain>
    </source>
</reference>
<comment type="caution">
    <text evidence="8">The sequence shown here is derived from an EMBL/GenBank/DDBJ whole genome shotgun (WGS) entry which is preliminary data.</text>
</comment>
<dbReference type="InterPro" id="IPR044288">
    <property type="entry name" value="ZNF598/HEL2"/>
</dbReference>
<dbReference type="GO" id="GO:0043022">
    <property type="term" value="F:ribosome binding"/>
    <property type="evidence" value="ECO:0007669"/>
    <property type="project" value="TreeGrafter"/>
</dbReference>
<name>A0A507C3V2_9FUNG</name>
<dbReference type="CDD" id="cd16615">
    <property type="entry name" value="RING-HC_ZNF598"/>
    <property type="match status" value="1"/>
</dbReference>
<feature type="compositionally biased region" description="Basic residues" evidence="6">
    <location>
        <begin position="1"/>
        <end position="12"/>
    </location>
</feature>
<evidence type="ECO:0000313" key="8">
    <source>
        <dbReference type="EMBL" id="TPX32794.1"/>
    </source>
</evidence>
<keyword evidence="5" id="KW-0479">Metal-binding</keyword>
<dbReference type="Pfam" id="PF25447">
    <property type="entry name" value="RING_ZNF598"/>
    <property type="match status" value="1"/>
</dbReference>
<feature type="region of interest" description="Disordered" evidence="6">
    <location>
        <begin position="736"/>
        <end position="809"/>
    </location>
</feature>
<dbReference type="InterPro" id="IPR056437">
    <property type="entry name" value="Znf-C2H2_ZNF598/HEL2"/>
</dbReference>
<gene>
    <name evidence="8" type="ORF">SmJEL517_g04159</name>
</gene>
<evidence type="ECO:0000256" key="6">
    <source>
        <dbReference type="SAM" id="MobiDB-lite"/>
    </source>
</evidence>
<dbReference type="Proteomes" id="UP000319731">
    <property type="component" value="Unassembled WGS sequence"/>
</dbReference>
<dbReference type="GO" id="GO:0016567">
    <property type="term" value="P:protein ubiquitination"/>
    <property type="evidence" value="ECO:0007669"/>
    <property type="project" value="TreeGrafter"/>
</dbReference>
<dbReference type="GO" id="GO:0061630">
    <property type="term" value="F:ubiquitin protein ligase activity"/>
    <property type="evidence" value="ECO:0007669"/>
    <property type="project" value="UniProtKB-EC"/>
</dbReference>
<evidence type="ECO:0000256" key="2">
    <source>
        <dbReference type="ARBA" id="ARBA00004906"/>
    </source>
</evidence>
<dbReference type="InterPro" id="IPR001841">
    <property type="entry name" value="Znf_RING"/>
</dbReference>
<feature type="compositionally biased region" description="Polar residues" evidence="6">
    <location>
        <begin position="764"/>
        <end position="783"/>
    </location>
</feature>
<dbReference type="SMART" id="SM00355">
    <property type="entry name" value="ZnF_C2H2"/>
    <property type="match status" value="4"/>
</dbReference>
<accession>A0A507C3V2</accession>
<dbReference type="GeneID" id="42005384"/>
<keyword evidence="9" id="KW-1185">Reference proteome</keyword>
<dbReference type="SUPFAM" id="SSF57850">
    <property type="entry name" value="RING/U-box"/>
    <property type="match status" value="1"/>
</dbReference>
<feature type="compositionally biased region" description="Low complexity" evidence="6">
    <location>
        <begin position="467"/>
        <end position="478"/>
    </location>
</feature>
<feature type="compositionally biased region" description="Low complexity" evidence="6">
    <location>
        <begin position="705"/>
        <end position="720"/>
    </location>
</feature>
<feature type="region of interest" description="Disordered" evidence="6">
    <location>
        <begin position="630"/>
        <end position="655"/>
    </location>
</feature>
<dbReference type="PROSITE" id="PS00028">
    <property type="entry name" value="ZINC_FINGER_C2H2_1"/>
    <property type="match status" value="1"/>
</dbReference>
<dbReference type="STRING" id="1806994.A0A507C3V2"/>
<feature type="compositionally biased region" description="Polar residues" evidence="6">
    <location>
        <begin position="630"/>
        <end position="640"/>
    </location>
</feature>
<dbReference type="GO" id="GO:0008270">
    <property type="term" value="F:zinc ion binding"/>
    <property type="evidence" value="ECO:0007669"/>
    <property type="project" value="UniProtKB-KW"/>
</dbReference>
<dbReference type="PANTHER" id="PTHR22938:SF0">
    <property type="entry name" value="E3 UBIQUITIN-PROTEIN LIGASE ZNF598"/>
    <property type="match status" value="1"/>
</dbReference>
<dbReference type="OrthoDB" id="3838338at2759"/>
<evidence type="ECO:0000313" key="9">
    <source>
        <dbReference type="Proteomes" id="UP000319731"/>
    </source>
</evidence>
<dbReference type="GO" id="GO:0072344">
    <property type="term" value="P:rescue of stalled ribosome"/>
    <property type="evidence" value="ECO:0007669"/>
    <property type="project" value="InterPro"/>
</dbReference>
<sequence length="809" mass="88173">MSGGTKQRKKKKEFMPLTEFLNSPQAPQASGPHGASENSSTFTTSLTSVAPVEDTKQTKANGNVTDPAVSKPAPVADTEYDSSICFICTEQIVWYAVGECNHRVCHICSLRLRALYKVKSCALCKTELHHVVFTKSATKPFSDFNIMQIRLVDPKLDVYFDEPDAMEDSNILLRFNCPDPSCDVACPNGWAQLKAHVKKDHGMLMCDLCTRHKKIFTHEHSLYTQSTLNRHYSTGDPDDPSFKGHPTCGFCNMSFYGDDELYTHCREKHEQCFLCQRAGHRNQYYVNWDSLNQHFNHDHHPCTEPECLEQKFMVFGSDLDLKAHQLEVHRDSSAKKSSKSKYQAVDVGFTYAGSPSRNNADRSRPSRSRDDNSSSANSSTNNRLQQRNQYAAPAGSLELPERTRTPVAPSPAVTAQTVNTPPGLGAPVTATSATTPSSTQQQQQPSQRKLRPPPGFGAQLSSADSNSAAAIPTSSSQAPPSPTRALDQSPLTPDADLNNILTSLLSTTPTSLSEFRESLRQYRMSYTTADDLLEKMISLAMIGRGAVSKIRKDTENEVGRAWTRLGSVLPDTEGEGIRGMLRAWNDWRAKRDGDTSATLSSYANPLSNAFPPTPTSSSNGGKARVLVIKSASSRQRNTGTGAWAASSSRPPSLRRNIVSSAGSVSSNNSTIWDRLADEVTAERSGASPANSNTNGRPVDFPTLGASSSSSSATAASQSLSRPSFVETAAWTPTVSSSYRNATGQDRSGSSLSRNREDVFPALQRTASSDRPSTPSGAWGTSTPVEEAYVPESQKKKKKGRQKDILLQFG</sequence>
<feature type="domain" description="RING-type" evidence="7">
    <location>
        <begin position="85"/>
        <end position="125"/>
    </location>
</feature>
<evidence type="ECO:0000256" key="5">
    <source>
        <dbReference type="PROSITE-ProRule" id="PRU00175"/>
    </source>
</evidence>
<comment type="catalytic activity">
    <reaction evidence="1">
        <text>S-ubiquitinyl-[E2 ubiquitin-conjugating enzyme]-L-cysteine + [acceptor protein]-L-lysine = [E2 ubiquitin-conjugating enzyme]-L-cysteine + N(6)-ubiquitinyl-[acceptor protein]-L-lysine.</text>
        <dbReference type="EC" id="2.3.2.27"/>
    </reaction>
</comment>
<evidence type="ECO:0000256" key="3">
    <source>
        <dbReference type="ARBA" id="ARBA00012483"/>
    </source>
</evidence>
<dbReference type="EC" id="2.3.2.27" evidence="3"/>
<dbReference type="InterPro" id="IPR041888">
    <property type="entry name" value="RING-HC_ZNF598/HEL2"/>
</dbReference>
<feature type="region of interest" description="Disordered" evidence="6">
    <location>
        <begin position="348"/>
        <end position="494"/>
    </location>
</feature>